<evidence type="ECO:0000256" key="6">
    <source>
        <dbReference type="SAM" id="MobiDB-lite"/>
    </source>
</evidence>
<keyword evidence="3" id="KW-0472">Membrane</keyword>
<feature type="domain" description="NolW-like" evidence="8">
    <location>
        <begin position="326"/>
        <end position="450"/>
    </location>
</feature>
<evidence type="ECO:0000313" key="10">
    <source>
        <dbReference type="Proteomes" id="UP000622317"/>
    </source>
</evidence>
<dbReference type="InterPro" id="IPR050810">
    <property type="entry name" value="Bact_Secretion_Sys_Channel"/>
</dbReference>
<proteinExistence type="inferred from homology"/>
<comment type="similarity">
    <text evidence="4">Belongs to the bacterial secretin family.</text>
</comment>
<dbReference type="Pfam" id="PF03958">
    <property type="entry name" value="Secretin_N"/>
    <property type="match status" value="3"/>
</dbReference>
<dbReference type="InterPro" id="IPR001775">
    <property type="entry name" value="GspD/PilQ"/>
</dbReference>
<evidence type="ECO:0000313" key="9">
    <source>
        <dbReference type="EMBL" id="MBD5778434.1"/>
    </source>
</evidence>
<dbReference type="Gene3D" id="3.30.1370.120">
    <property type="match status" value="4"/>
</dbReference>
<feature type="domain" description="NolW-like" evidence="8">
    <location>
        <begin position="147"/>
        <end position="207"/>
    </location>
</feature>
<evidence type="ECO:0000256" key="4">
    <source>
        <dbReference type="RuleBase" id="RU004003"/>
    </source>
</evidence>
<evidence type="ECO:0000256" key="2">
    <source>
        <dbReference type="ARBA" id="ARBA00022729"/>
    </source>
</evidence>
<feature type="compositionally biased region" description="Polar residues" evidence="6">
    <location>
        <begin position="375"/>
        <end position="384"/>
    </location>
</feature>
<dbReference type="GO" id="GO:0015627">
    <property type="term" value="C:type II protein secretion system complex"/>
    <property type="evidence" value="ECO:0007669"/>
    <property type="project" value="TreeGrafter"/>
</dbReference>
<evidence type="ECO:0000256" key="5">
    <source>
        <dbReference type="RuleBase" id="RU004004"/>
    </source>
</evidence>
<dbReference type="PANTHER" id="PTHR30332">
    <property type="entry name" value="PROBABLE GENERAL SECRETION PATHWAY PROTEIN D"/>
    <property type="match status" value="1"/>
</dbReference>
<dbReference type="GO" id="GO:0009306">
    <property type="term" value="P:protein secretion"/>
    <property type="evidence" value="ECO:0007669"/>
    <property type="project" value="InterPro"/>
</dbReference>
<dbReference type="AlphaFoldDB" id="A0A927F4V2"/>
<evidence type="ECO:0008006" key="11">
    <source>
        <dbReference type="Google" id="ProtNLM"/>
    </source>
</evidence>
<evidence type="ECO:0000256" key="1">
    <source>
        <dbReference type="ARBA" id="ARBA00004370"/>
    </source>
</evidence>
<dbReference type="Proteomes" id="UP000622317">
    <property type="component" value="Unassembled WGS sequence"/>
</dbReference>
<dbReference type="EMBL" id="JACYFG010000006">
    <property type="protein sequence ID" value="MBD5778434.1"/>
    <property type="molecule type" value="Genomic_DNA"/>
</dbReference>
<feature type="region of interest" description="Disordered" evidence="6">
    <location>
        <begin position="237"/>
        <end position="269"/>
    </location>
</feature>
<feature type="domain" description="NolW-like" evidence="8">
    <location>
        <begin position="215"/>
        <end position="318"/>
    </location>
</feature>
<feature type="compositionally biased region" description="Polar residues" evidence="6">
    <location>
        <begin position="722"/>
        <end position="742"/>
    </location>
</feature>
<dbReference type="RefSeq" id="WP_191615575.1">
    <property type="nucleotide sequence ID" value="NZ_JACYFG010000006.1"/>
</dbReference>
<dbReference type="InterPro" id="IPR005644">
    <property type="entry name" value="NolW-like"/>
</dbReference>
<evidence type="ECO:0000259" key="8">
    <source>
        <dbReference type="Pfam" id="PF03958"/>
    </source>
</evidence>
<gene>
    <name evidence="9" type="ORF">IEN85_02940</name>
</gene>
<accession>A0A927F4V2</accession>
<feature type="compositionally biased region" description="Low complexity" evidence="6">
    <location>
        <begin position="350"/>
        <end position="374"/>
    </location>
</feature>
<name>A0A927F4V2_9BACT</name>
<sequence>MRIWVNKTTTAILAIACAIGSAVQLRGQDESLARVIPNPDEKVASYKVVDQELEGTLEILSEMTGRAILRPQALPTPKITFDSGGEITVGELTLALESLLSLNGIGISPLGERFLKVVPLSEIRTQAPELVVESLAERPASGKVVSKLFRLQHLDSQTFQQQIQQFLSPGFSSIIPFQNSNAVIVTDTISNLQRLEYVVSEVDKPSRLNIEPAFYTLQFAQASEVAQQVQQMIEDARSRFGDETGSNSGRPNSARRRDNPEGDGASALVAGEGGSISQILFGSNTAISADDRTNQIIIMTAPSNLKFFEDIIQKLDIKADPSTRMEVIPLKHADATEVASLLSQFVSGKTNSDSNDRTNSNANSNTRNNRRTAAGNPTFSNNAPSNAEALNAARNNANNSGGANSSEDRDSQFSTFMTILADERSNALVISGTRSDLELMSALVGKIDVLLPQVRIEVIIAEVNLNESRGLNRGMDAFTVNYEEQADGSGNVEVPGINILGLGMSGTFNYDDGVVSNLTLSTILNQARTNSDVQLLSVPTLVTTHNKEAKIIEAVSYPIITSSQNSSISDTFRQSVQYQNIGIEMVVTPLIGPNDVIQLEIDQTIDDISGNVTIGGNEQPIISKRQATSYVSVSNGEMVVLGGLQKNKLDTDRTRSNLLGDIPVLGKLFRTKTKESTKSELMVFLRPQVIRTTDDVNTDAMKKLRELEGARAIQDFLDTGNIDVTQPRSEPNGSRTASPKGD</sequence>
<dbReference type="PANTHER" id="PTHR30332:SF24">
    <property type="entry name" value="SECRETIN GSPD-RELATED"/>
    <property type="match status" value="1"/>
</dbReference>
<organism evidence="9 10">
    <name type="scientific">Pelagicoccus enzymogenes</name>
    <dbReference type="NCBI Taxonomy" id="2773457"/>
    <lineage>
        <taxon>Bacteria</taxon>
        <taxon>Pseudomonadati</taxon>
        <taxon>Verrucomicrobiota</taxon>
        <taxon>Opitutia</taxon>
        <taxon>Puniceicoccales</taxon>
        <taxon>Pelagicoccaceae</taxon>
        <taxon>Pelagicoccus</taxon>
    </lineage>
</organism>
<dbReference type="Pfam" id="PF00263">
    <property type="entry name" value="Secretin"/>
    <property type="match status" value="1"/>
</dbReference>
<dbReference type="PRINTS" id="PR00811">
    <property type="entry name" value="BCTERIALGSPD"/>
</dbReference>
<feature type="domain" description="Type II/III secretion system secretin-like" evidence="7">
    <location>
        <begin position="528"/>
        <end position="691"/>
    </location>
</feature>
<feature type="region of interest" description="Disordered" evidence="6">
    <location>
        <begin position="347"/>
        <end position="385"/>
    </location>
</feature>
<keyword evidence="5" id="KW-0813">Transport</keyword>
<keyword evidence="2" id="KW-0732">Signal</keyword>
<dbReference type="GO" id="GO:0009279">
    <property type="term" value="C:cell outer membrane"/>
    <property type="evidence" value="ECO:0007669"/>
    <property type="project" value="UniProtKB-SubCell"/>
</dbReference>
<reference evidence="9" key="1">
    <citation type="submission" date="2020-09" db="EMBL/GenBank/DDBJ databases">
        <title>Pelagicoccus enzymogenes sp. nov. with an EPS production, isolated from marine sediment.</title>
        <authorList>
            <person name="Feng X."/>
        </authorList>
    </citation>
    <scope>NUCLEOTIDE SEQUENCE</scope>
    <source>
        <strain evidence="9">NFK12</strain>
    </source>
</reference>
<protein>
    <recommendedName>
        <fullName evidence="11">Type II secretion system protein GspD</fullName>
    </recommendedName>
</protein>
<feature type="region of interest" description="Disordered" evidence="6">
    <location>
        <begin position="718"/>
        <end position="742"/>
    </location>
</feature>
<keyword evidence="10" id="KW-1185">Reference proteome</keyword>
<evidence type="ECO:0000256" key="3">
    <source>
        <dbReference type="ARBA" id="ARBA00023136"/>
    </source>
</evidence>
<dbReference type="InterPro" id="IPR004846">
    <property type="entry name" value="T2SS/T3SS_dom"/>
</dbReference>
<evidence type="ECO:0000259" key="7">
    <source>
        <dbReference type="Pfam" id="PF00263"/>
    </source>
</evidence>
<dbReference type="InterPro" id="IPR038591">
    <property type="entry name" value="NolW-like_sf"/>
</dbReference>
<comment type="caution">
    <text evidence="9">The sequence shown here is derived from an EMBL/GenBank/DDBJ whole genome shotgun (WGS) entry which is preliminary data.</text>
</comment>
<comment type="subcellular location">
    <subcellularLocation>
        <location evidence="5">Cell outer membrane</location>
    </subcellularLocation>
    <subcellularLocation>
        <location evidence="1">Membrane</location>
    </subcellularLocation>
</comment>